<dbReference type="FunFam" id="2.10.25.10:FF:000219">
    <property type="entry name" value="Pro-epidermal growth factor"/>
    <property type="match status" value="1"/>
</dbReference>
<dbReference type="Gene3D" id="2.60.40.10">
    <property type="entry name" value="Immunoglobulins"/>
    <property type="match status" value="2"/>
</dbReference>
<dbReference type="GO" id="GO:0008083">
    <property type="term" value="F:growth factor activity"/>
    <property type="evidence" value="ECO:0007669"/>
    <property type="project" value="TreeGrafter"/>
</dbReference>
<dbReference type="FunFam" id="2.120.10.30:FF:000028">
    <property type="entry name" value="Pro-epidermal growth factor"/>
    <property type="match status" value="1"/>
</dbReference>
<evidence type="ECO:0000256" key="17">
    <source>
        <dbReference type="ARBA" id="ARBA00023136"/>
    </source>
</evidence>
<keyword evidence="8 29" id="KW-0812">Transmembrane</keyword>
<dbReference type="PROSITE" id="PS50026">
    <property type="entry name" value="EGF_3"/>
    <property type="match status" value="5"/>
</dbReference>
<accession>M7CIJ5</accession>
<dbReference type="SMART" id="SM00181">
    <property type="entry name" value="EGF"/>
    <property type="match status" value="7"/>
</dbReference>
<dbReference type="GO" id="GO:0042813">
    <property type="term" value="F:Wnt receptor activity"/>
    <property type="evidence" value="ECO:0007669"/>
    <property type="project" value="TreeGrafter"/>
</dbReference>
<dbReference type="SMART" id="SM00408">
    <property type="entry name" value="IGc2"/>
    <property type="match status" value="1"/>
</dbReference>
<evidence type="ECO:0000256" key="29">
    <source>
        <dbReference type="RuleBase" id="RU000688"/>
    </source>
</evidence>
<feature type="domain" description="EGF-like" evidence="32">
    <location>
        <begin position="1906"/>
        <end position="1944"/>
    </location>
</feature>
<comment type="subcellular location">
    <subcellularLocation>
        <location evidence="3">Cell projection</location>
        <location evidence="3">Dendrite</location>
    </subcellularLocation>
    <subcellularLocation>
        <location evidence="1">Endoplasmic reticulum membrane</location>
        <topology evidence="1">Single-pass type I membrane protein</topology>
    </subcellularLocation>
    <subcellularLocation>
        <location evidence="2">Membrane</location>
        <topology evidence="2">Multi-pass membrane protein</topology>
    </subcellularLocation>
</comment>
<dbReference type="Pfam" id="PF00058">
    <property type="entry name" value="Ldl_recept_b"/>
    <property type="match status" value="3"/>
</dbReference>
<feature type="disulfide bond" evidence="27">
    <location>
        <begin position="2079"/>
        <end position="2088"/>
    </location>
</feature>
<keyword evidence="16 29" id="KW-0297">G-protein coupled receptor</keyword>
<evidence type="ECO:0000256" key="25">
    <source>
        <dbReference type="ARBA" id="ARBA00057549"/>
    </source>
</evidence>
<dbReference type="InterPro" id="IPR003599">
    <property type="entry name" value="Ig_sub"/>
</dbReference>
<feature type="compositionally biased region" description="Polar residues" evidence="30">
    <location>
        <begin position="2267"/>
        <end position="2276"/>
    </location>
</feature>
<name>M7CIJ5_CHEMY</name>
<feature type="transmembrane region" description="Helical" evidence="31">
    <location>
        <begin position="2109"/>
        <end position="2130"/>
    </location>
</feature>
<feature type="transmembrane region" description="Helical" evidence="31">
    <location>
        <begin position="223"/>
        <end position="240"/>
    </location>
</feature>
<feature type="domain" description="G-protein coupled receptors family 1 profile" evidence="33">
    <location>
        <begin position="202"/>
        <end position="454"/>
    </location>
</feature>
<dbReference type="Gene3D" id="2.40.10.230">
    <property type="entry name" value="Probable tRNA pseudouridine synthase domain"/>
    <property type="match status" value="1"/>
</dbReference>
<dbReference type="PROSITE" id="PS50262">
    <property type="entry name" value="G_PROTEIN_RECEP_F1_2"/>
    <property type="match status" value="1"/>
</dbReference>
<keyword evidence="24" id="KW-0393">Immunoglobulin domain</keyword>
<dbReference type="STRING" id="8469.M7CIJ5"/>
<keyword evidence="23" id="KW-0844">Vision</keyword>
<feature type="transmembrane region" description="Helical" evidence="31">
    <location>
        <begin position="260"/>
        <end position="281"/>
    </location>
</feature>
<feature type="repeat" description="LDL-receptor class B" evidence="28">
    <location>
        <begin position="1672"/>
        <end position="1715"/>
    </location>
</feature>
<dbReference type="InterPro" id="IPR049883">
    <property type="entry name" value="NOTCH1_EGF-like"/>
</dbReference>
<dbReference type="SUPFAM" id="SSF49265">
    <property type="entry name" value="Fibronectin type III"/>
    <property type="match status" value="1"/>
</dbReference>
<feature type="compositionally biased region" description="Polar residues" evidence="30">
    <location>
        <begin position="2196"/>
        <end position="2210"/>
    </location>
</feature>
<feature type="domain" description="Ig-like" evidence="34">
    <location>
        <begin position="676"/>
        <end position="766"/>
    </location>
</feature>
<keyword evidence="18 27" id="KW-1015">Disulfide bond</keyword>
<dbReference type="GO" id="GO:0001522">
    <property type="term" value="P:pseudouridine synthesis"/>
    <property type="evidence" value="ECO:0007669"/>
    <property type="project" value="InterPro"/>
</dbReference>
<dbReference type="InterPro" id="IPR032675">
    <property type="entry name" value="LRR_dom_sf"/>
</dbReference>
<dbReference type="InterPro" id="IPR000276">
    <property type="entry name" value="GPCR_Rhodpsn"/>
</dbReference>
<comment type="similarity">
    <text evidence="29">Belongs to the G-protein coupled receptor 1 family.</text>
</comment>
<dbReference type="PRINTS" id="PR01244">
    <property type="entry name" value="PEROPSIN"/>
</dbReference>
<evidence type="ECO:0000256" key="15">
    <source>
        <dbReference type="ARBA" id="ARBA00022991"/>
    </source>
</evidence>
<keyword evidence="11" id="KW-0256">Endoplasmic reticulum</keyword>
<dbReference type="PROSITE" id="PS51120">
    <property type="entry name" value="LDLRB"/>
    <property type="match status" value="5"/>
</dbReference>
<feature type="compositionally biased region" description="Basic and acidic residues" evidence="30">
    <location>
        <begin position="2186"/>
        <end position="2195"/>
    </location>
</feature>
<dbReference type="SMART" id="SM00179">
    <property type="entry name" value="EGF_CA"/>
    <property type="match status" value="6"/>
</dbReference>
<evidence type="ECO:0000256" key="30">
    <source>
        <dbReference type="SAM" id="MobiDB-lite"/>
    </source>
</evidence>
<evidence type="ECO:0000256" key="23">
    <source>
        <dbReference type="ARBA" id="ARBA00023305"/>
    </source>
</evidence>
<dbReference type="Pfam" id="PF04410">
    <property type="entry name" value="Gar1"/>
    <property type="match status" value="1"/>
</dbReference>
<evidence type="ECO:0000256" key="5">
    <source>
        <dbReference type="ARBA" id="ARBA00022543"/>
    </source>
</evidence>
<dbReference type="Proteomes" id="UP000031443">
    <property type="component" value="Unassembled WGS sequence"/>
</dbReference>
<feature type="region of interest" description="Disordered" evidence="30">
    <location>
        <begin position="782"/>
        <end position="865"/>
    </location>
</feature>
<dbReference type="InterPro" id="IPR017452">
    <property type="entry name" value="GPCR_Rhodpsn_7TM"/>
</dbReference>
<keyword evidence="37" id="KW-1185">Reference proteome</keyword>
<dbReference type="Pfam" id="PF07645">
    <property type="entry name" value="EGF_CA"/>
    <property type="match status" value="3"/>
</dbReference>
<feature type="compositionally biased region" description="Gly residues" evidence="30">
    <location>
        <begin position="14"/>
        <end position="32"/>
    </location>
</feature>
<dbReference type="CDD" id="cd15073">
    <property type="entry name" value="7tmA_Peropsin"/>
    <property type="match status" value="1"/>
</dbReference>
<dbReference type="GO" id="GO:0042254">
    <property type="term" value="P:ribosome biogenesis"/>
    <property type="evidence" value="ECO:0007669"/>
    <property type="project" value="InterPro"/>
</dbReference>
<dbReference type="FunFam" id="2.120.10.30:FF:000036">
    <property type="entry name" value="Pro-epidermal growth factor"/>
    <property type="match status" value="1"/>
</dbReference>
<sequence>MSCGFNRGGRGGFNRGGRGGFNRGRGGRGGFNRGYDQGPPESVVILGEFMHPCEDDIVCKCTTEENRVPYFNAPVYLDNKEQIGKVDEIFGQLRDFVASEEEEVVEASEEEEVEVVAVVSGTLPPCPHSKDRLKCSCDKEVQVLAAITDMEGIPQFLQSKMFWNVSTNSSESKNEAQSAFSQTEHNIVAAYLITAGVISLLSNIIVLGIFVKYKELRTATNAIIINLAFTDIGVSGIGYPMSAASDLHGSWKFGYTGCQIYAALNIFFGMASIGLLTVVAIDRYLTICRPDIGRRMTTCNYTSLILAAWINAVFWALLPIVGWASYAPDPTGATCTINWRKNDASFVSYTMTVIAVNFVVPLTVMFYCYYNISRTMKQYTTSNCLESINIDWSDQVDVTKMSIVMIVMFLVAWSPYSIVCLWSSFGDPKKISPAMAIIAPLFAKSSTFYNPCIYVIANKKSVLCNDPDMFEIPVNVPVDTVKLRVEKTVIRRIPTEAFYYLVDLKYLWVTYNCVANIDASSFYNLKQLHELRLDGNLLSSFPWESLVEMPNLRTLDLHNNKLTSIPSEASRYLRNLTYLDLSSNKLITLPSDLMDIWPPFSEATPSRNTDPAAQRLILGLQDNPWFCDCRISKLIEFSKIVDTSVILLDPLVACSGPESLAGILFQRAELEQCLKPSVMTSATKITSPLGSNVLLRCDATGYPTPQLTWIRSDNLPVNYTVIQETPGEGVRWSIISLTGISYKDAGDYRCKAKNLAGMSEAAVTVTVVGVVTTTVSPQKYGKKFEADQQNNTQEEDKQESEKSTTPPPPLTSLPTTMATTERPTSAKITDKKQSKSIADGKKSSKGVTNGNNKKPEETSKKDEETSLNAAALAEQNVTIKNLKVISETDERVTLTWKTINATSNSAVTVLYSKYGEKDMLPLSTDPSKNKVTIDGLQPSTQYMACVCPKGVPPTKDQCIIFSTDGIHDESGSQVSILVMTSSVACVIVLPLIFFLLYKVLKLHRKPKSAREADLAKETYVKFETLSLKPRSVGTGGELWTRRDTVFFKIGFVSLSALQHWNCPRGYRLGNENSTCIDIDECLENGLGTCGQTCVNVPGSYFCSCLPGYTLDNDKWSCYVDDPAPFLIFSHGNAIFRVDREGTNHERLVANAGVSVLIDFHYKEEKMYWVDSEKGLLQRVYLNGTKQERLRYVENGVSGFAINWINQDILWANHRKATIEATDMNGNNSRVLLKDIGHPTSIAVDPGKRFLFWSSDGALSSVHRAILDGTDMRSVLRTTEKIKTISLDFIDTRLFWIQYDSEKDVSRIGSCDYNGGSIHLPKHSARHRLFGISLFTEYFYYSEPKSGTIQRANKFTGKVIVTISLKPSFLPPAEVKVVHPFKQPGARTDARDFDVNECAFWNHGCTLGCVNIPGSYYCTCPRGFILLPDRKTCHAPSTSTGCSTSAAHPHRNRRLSQCIFMSRSKRKCFHAELLIGILDRANKQVQYQTEELLARGKACPPPPQLCRHVGSALGGGAVPPCRAAQQALAGWRSCQTYCSEWHGPRPFLLFANGQDIRRISFDGTDYTSLLDWQMGIVLALDYDPVESKIYFAHTALKWIERADLDGSNREKIICEAIDIPEGLAVDWMNRKLYWTDRGKSYIGRSELNGMHREMIIKEDIFQPRGIAVHPLAKRLFWTDLGVNPRIESASLQGIDRLIIASTDLVWPSGITVDCLADKLYWCDAKQSVIETASLDGSKRRILTQYDVGHPFDVAVFEDHIWFSDWAKPSLTRVDKKTGQNRVRLRGSMLRPSSVVVVHPLAKPGADPCLHENGGCDQICEDRFGVAHCSCHKGFMKTQNGKTCQALNIPETAAGGISVHKKAAPQNKTATLETVYQSPLNSRTYGDTNSGEELQTQHLLMAEIMVFDRDDCAVLECNVNAQCVPLEDGAMCQCLKGFTREGKSCYDIDECALNMDRCNRYLSDCINTEGGYVCKCLEGYSGDGLHCYDIDECKLGTHTCAENTVCTNTEGNYTCTCINGLSGTEVNCAESAMPSTTSTSDDNISSEQDGFVGCPSSYESYCLHGGVCIYVSILQDYACTCVTGYVGERCQFSDLEWWEQQHVEQMKKRNITIAVCIVVLILLLLLGSLAAYCYRSQNFYKKNPYAEAIRNARSSADSENVTPTSNKPRFIVVMARNGHRERRDVDLRDCETSDRGHSCSSESAYAQPQPATNNKAAQMLAEEERQQGCRQHFLNGRKPQLGEAERSPHQLQRSISPIAMLESDLHSPAPSSLLMQPD</sequence>
<evidence type="ECO:0000256" key="1">
    <source>
        <dbReference type="ARBA" id="ARBA00004115"/>
    </source>
</evidence>
<dbReference type="InterPro" id="IPR000152">
    <property type="entry name" value="EGF-type_Asp/Asn_hydroxyl_site"/>
</dbReference>
<feature type="domain" description="EGF-like" evidence="32">
    <location>
        <begin position="1987"/>
        <end position="2027"/>
    </location>
</feature>
<dbReference type="InterPro" id="IPR009030">
    <property type="entry name" value="Growth_fac_rcpt_cys_sf"/>
</dbReference>
<evidence type="ECO:0000256" key="8">
    <source>
        <dbReference type="ARBA" id="ARBA00022692"/>
    </source>
</evidence>
<dbReference type="GO" id="GO:0043410">
    <property type="term" value="P:positive regulation of MAPK cascade"/>
    <property type="evidence" value="ECO:0007669"/>
    <property type="project" value="TreeGrafter"/>
</dbReference>
<dbReference type="PROSITE" id="PS01186">
    <property type="entry name" value="EGF_2"/>
    <property type="match status" value="4"/>
</dbReference>
<dbReference type="InterPro" id="IPR036179">
    <property type="entry name" value="Ig-like_dom_sf"/>
</dbReference>
<dbReference type="SUPFAM" id="SSF57196">
    <property type="entry name" value="EGF/Laminin"/>
    <property type="match status" value="2"/>
</dbReference>
<evidence type="ECO:0000256" key="27">
    <source>
        <dbReference type="PROSITE-ProRule" id="PRU00076"/>
    </source>
</evidence>
<evidence type="ECO:0000256" key="26">
    <source>
        <dbReference type="ARBA" id="ARBA00072887"/>
    </source>
</evidence>
<evidence type="ECO:0000256" key="28">
    <source>
        <dbReference type="PROSITE-ProRule" id="PRU00461"/>
    </source>
</evidence>
<dbReference type="InterPro" id="IPR000033">
    <property type="entry name" value="LDLR_classB_rpt"/>
</dbReference>
<keyword evidence="6" id="KW-0716">Sensory transduction</keyword>
<feature type="transmembrane region" description="Helical" evidence="31">
    <location>
        <begin position="346"/>
        <end position="370"/>
    </location>
</feature>
<feature type="domain" description="Fibronectin type-III" evidence="35">
    <location>
        <begin position="878"/>
        <end position="966"/>
    </location>
</feature>
<evidence type="ECO:0000256" key="19">
    <source>
        <dbReference type="ARBA" id="ARBA00023170"/>
    </source>
</evidence>
<dbReference type="InterPro" id="IPR003591">
    <property type="entry name" value="Leu-rich_rpt_typical-subtyp"/>
</dbReference>
<evidence type="ECO:0000256" key="20">
    <source>
        <dbReference type="ARBA" id="ARBA00023180"/>
    </source>
</evidence>
<dbReference type="InterPro" id="IPR036116">
    <property type="entry name" value="FN3_sf"/>
</dbReference>
<dbReference type="FunFam" id="2.10.25.10:FF:000005">
    <property type="entry name" value="Fibrillin 2"/>
    <property type="match status" value="1"/>
</dbReference>
<dbReference type="SMART" id="SM00135">
    <property type="entry name" value="LY"/>
    <property type="match status" value="9"/>
</dbReference>
<feature type="compositionally biased region" description="Basic and acidic residues" evidence="30">
    <location>
        <begin position="853"/>
        <end position="864"/>
    </location>
</feature>
<dbReference type="Pfam" id="PF13855">
    <property type="entry name" value="LRR_8"/>
    <property type="match status" value="1"/>
</dbReference>
<keyword evidence="13" id="KW-0681">Retinal protein</keyword>
<evidence type="ECO:0000256" key="11">
    <source>
        <dbReference type="ARBA" id="ARBA00022824"/>
    </source>
</evidence>
<feature type="transmembrane region" description="Helical" evidence="31">
    <location>
        <begin position="301"/>
        <end position="326"/>
    </location>
</feature>
<dbReference type="SMART" id="SM00369">
    <property type="entry name" value="LRR_TYP"/>
    <property type="match status" value="4"/>
</dbReference>
<feature type="region of interest" description="Disordered" evidence="30">
    <location>
        <begin position="2233"/>
        <end position="2276"/>
    </location>
</feature>
<dbReference type="GO" id="GO:0005789">
    <property type="term" value="C:endoplasmic reticulum membrane"/>
    <property type="evidence" value="ECO:0007669"/>
    <property type="project" value="UniProtKB-SubCell"/>
</dbReference>
<dbReference type="InterPro" id="IPR013783">
    <property type="entry name" value="Ig-like_fold"/>
</dbReference>
<dbReference type="GO" id="GO:0007601">
    <property type="term" value="P:visual perception"/>
    <property type="evidence" value="ECO:0007669"/>
    <property type="project" value="UniProtKB-KW"/>
</dbReference>
<feature type="domain" description="EGF-like" evidence="32">
    <location>
        <begin position="1077"/>
        <end position="1114"/>
    </location>
</feature>
<gene>
    <name evidence="36" type="ORF">UY3_01923</name>
</gene>
<dbReference type="Gene3D" id="3.80.10.10">
    <property type="entry name" value="Ribonuclease Inhibitor"/>
    <property type="match status" value="1"/>
</dbReference>
<feature type="compositionally biased region" description="Basic and acidic residues" evidence="30">
    <location>
        <begin position="828"/>
        <end position="842"/>
    </location>
</feature>
<dbReference type="FunFam" id="2.60.40.10:FF:000744">
    <property type="entry name" value="Leucine rich repeat, Ig-like and transmembrane domains 1"/>
    <property type="match status" value="1"/>
</dbReference>
<dbReference type="SUPFAM" id="SSF48726">
    <property type="entry name" value="Immunoglobulin"/>
    <property type="match status" value="1"/>
</dbReference>
<evidence type="ECO:0000256" key="10">
    <source>
        <dbReference type="ARBA" id="ARBA00022737"/>
    </source>
</evidence>
<dbReference type="GO" id="GO:0005886">
    <property type="term" value="C:plasma membrane"/>
    <property type="evidence" value="ECO:0007669"/>
    <property type="project" value="TreeGrafter"/>
</dbReference>
<dbReference type="GO" id="GO:0007399">
    <property type="term" value="P:nervous system development"/>
    <property type="evidence" value="ECO:0007669"/>
    <property type="project" value="UniProtKB-KW"/>
</dbReference>
<evidence type="ECO:0000256" key="9">
    <source>
        <dbReference type="ARBA" id="ARBA00022729"/>
    </source>
</evidence>
<feature type="domain" description="EGF-like" evidence="32">
    <location>
        <begin position="1945"/>
        <end position="1986"/>
    </location>
</feature>
<dbReference type="InterPro" id="IPR007110">
    <property type="entry name" value="Ig-like_dom"/>
</dbReference>
<keyword evidence="9" id="KW-0732">Signal</keyword>
<evidence type="ECO:0000256" key="6">
    <source>
        <dbReference type="ARBA" id="ARBA00022606"/>
    </source>
</evidence>
<feature type="transmembrane region" description="Helical" evidence="31">
    <location>
        <begin position="188"/>
        <end position="211"/>
    </location>
</feature>
<dbReference type="EMBL" id="KB503068">
    <property type="protein sequence ID" value="EMP40797.1"/>
    <property type="molecule type" value="Genomic_DNA"/>
</dbReference>
<comment type="function">
    <text evidence="25">May play a role in rpe physiology either by detecting light directly or by monitoring the concentration of retinoids or other photoreceptor-derived compounds.</text>
</comment>
<evidence type="ECO:0000256" key="13">
    <source>
        <dbReference type="ARBA" id="ARBA00022925"/>
    </source>
</evidence>
<dbReference type="PROSITE" id="PS00237">
    <property type="entry name" value="G_PROTEIN_RECEP_F1_1"/>
    <property type="match status" value="1"/>
</dbReference>
<dbReference type="InterPro" id="IPR002962">
    <property type="entry name" value="Peropsin"/>
</dbReference>
<evidence type="ECO:0000313" key="37">
    <source>
        <dbReference type="Proteomes" id="UP000031443"/>
    </source>
</evidence>
<organism evidence="36 37">
    <name type="scientific">Chelonia mydas</name>
    <name type="common">Green sea-turtle</name>
    <name type="synonym">Chelonia agassizi</name>
    <dbReference type="NCBI Taxonomy" id="8469"/>
    <lineage>
        <taxon>Eukaryota</taxon>
        <taxon>Metazoa</taxon>
        <taxon>Chordata</taxon>
        <taxon>Craniata</taxon>
        <taxon>Vertebrata</taxon>
        <taxon>Euteleostomi</taxon>
        <taxon>Archelosauria</taxon>
        <taxon>Testudinata</taxon>
        <taxon>Testudines</taxon>
        <taxon>Cryptodira</taxon>
        <taxon>Durocryptodira</taxon>
        <taxon>Americhelydia</taxon>
        <taxon>Chelonioidea</taxon>
        <taxon>Cheloniidae</taxon>
        <taxon>Chelonia</taxon>
    </lineage>
</organism>
<protein>
    <recommendedName>
        <fullName evidence="26">Visual pigment-like receptor peropsin</fullName>
    </recommendedName>
</protein>
<keyword evidence="5" id="KW-0600">Photoreceptor protein</keyword>
<dbReference type="SMART" id="SM00409">
    <property type="entry name" value="IG"/>
    <property type="match status" value="1"/>
</dbReference>
<dbReference type="PROSITE" id="PS50853">
    <property type="entry name" value="FN3"/>
    <property type="match status" value="1"/>
</dbReference>
<dbReference type="GO" id="GO:0060070">
    <property type="term" value="P:canonical Wnt signaling pathway"/>
    <property type="evidence" value="ECO:0007669"/>
    <property type="project" value="TreeGrafter"/>
</dbReference>
<feature type="repeat" description="LDL-receptor class B" evidence="28">
    <location>
        <begin position="1586"/>
        <end position="1628"/>
    </location>
</feature>
<feature type="compositionally biased region" description="Polar residues" evidence="30">
    <location>
        <begin position="817"/>
        <end position="827"/>
    </location>
</feature>
<feature type="repeat" description="LDL-receptor class B" evidence="28">
    <location>
        <begin position="1629"/>
        <end position="1671"/>
    </location>
</feature>
<keyword evidence="4 27" id="KW-0245">EGF-like domain</keyword>
<dbReference type="PROSITE" id="PS50835">
    <property type="entry name" value="IG_LIKE"/>
    <property type="match status" value="1"/>
</dbReference>
<dbReference type="GO" id="GO:0007173">
    <property type="term" value="P:epidermal growth factor receptor signaling pathway"/>
    <property type="evidence" value="ECO:0007669"/>
    <property type="project" value="TreeGrafter"/>
</dbReference>
<evidence type="ECO:0000256" key="16">
    <source>
        <dbReference type="ARBA" id="ARBA00023040"/>
    </source>
</evidence>
<dbReference type="InterPro" id="IPR001881">
    <property type="entry name" value="EGF-like_Ca-bd_dom"/>
</dbReference>
<dbReference type="PROSITE" id="PS51450">
    <property type="entry name" value="LRR"/>
    <property type="match status" value="2"/>
</dbReference>
<dbReference type="CDD" id="cd00063">
    <property type="entry name" value="FN3"/>
    <property type="match status" value="1"/>
</dbReference>
<dbReference type="GO" id="GO:0017147">
    <property type="term" value="F:Wnt-protein binding"/>
    <property type="evidence" value="ECO:0007669"/>
    <property type="project" value="TreeGrafter"/>
</dbReference>
<dbReference type="InterPro" id="IPR003961">
    <property type="entry name" value="FN3_dom"/>
</dbReference>
<dbReference type="GO" id="GO:0009881">
    <property type="term" value="F:photoreceptor activity"/>
    <property type="evidence" value="ECO:0007669"/>
    <property type="project" value="UniProtKB-KW"/>
</dbReference>
<dbReference type="PRINTS" id="PR00237">
    <property type="entry name" value="GPCRRHODOPSN"/>
</dbReference>
<dbReference type="InterPro" id="IPR003598">
    <property type="entry name" value="Ig_sub2"/>
</dbReference>
<dbReference type="SUPFAM" id="SSF50447">
    <property type="entry name" value="Translation proteins"/>
    <property type="match status" value="1"/>
</dbReference>
<evidence type="ECO:0000256" key="7">
    <source>
        <dbReference type="ARBA" id="ARBA00022614"/>
    </source>
</evidence>
<evidence type="ECO:0000259" key="32">
    <source>
        <dbReference type="PROSITE" id="PS50026"/>
    </source>
</evidence>
<dbReference type="FunFam" id="1.20.1070.10:FF:000169">
    <property type="entry name" value="Retinal pigment epithelium-derived rhodopsin homolog"/>
    <property type="match status" value="1"/>
</dbReference>
<dbReference type="InterPro" id="IPR009000">
    <property type="entry name" value="Transl_B-barrel_sf"/>
</dbReference>
<feature type="disulfide bond" evidence="27">
    <location>
        <begin position="2060"/>
        <end position="2077"/>
    </location>
</feature>
<dbReference type="GO" id="GO:0004930">
    <property type="term" value="F:G protein-coupled receptor activity"/>
    <property type="evidence" value="ECO:0007669"/>
    <property type="project" value="UniProtKB-KW"/>
</dbReference>
<dbReference type="PANTHER" id="PTHR46513">
    <property type="entry name" value="VITELLOGENIN RECEPTOR-LIKE PROTEIN-RELATED-RELATED"/>
    <property type="match status" value="1"/>
</dbReference>
<keyword evidence="19 29" id="KW-0675">Receptor</keyword>
<dbReference type="GO" id="GO:0007602">
    <property type="term" value="P:phototransduction"/>
    <property type="evidence" value="ECO:0007669"/>
    <property type="project" value="UniProtKB-KW"/>
</dbReference>
<feature type="region of interest" description="Disordered" evidence="30">
    <location>
        <begin position="2186"/>
        <end position="2210"/>
    </location>
</feature>
<dbReference type="PROSITE" id="PS00022">
    <property type="entry name" value="EGF_1"/>
    <property type="match status" value="1"/>
</dbReference>
<dbReference type="SUPFAM" id="SSF81321">
    <property type="entry name" value="Family A G protein-coupled receptor-like"/>
    <property type="match status" value="1"/>
</dbReference>
<dbReference type="InterPro" id="IPR001611">
    <property type="entry name" value="Leu-rich_rpt"/>
</dbReference>
<dbReference type="FunFam" id="2.10.25.10:FF:000119">
    <property type="entry name" value="vitamin K-dependent protein S"/>
    <property type="match status" value="1"/>
</dbReference>
<dbReference type="CDD" id="cd00054">
    <property type="entry name" value="EGF_CA"/>
    <property type="match status" value="5"/>
</dbReference>
<keyword evidence="12" id="KW-0524">Neurogenesis</keyword>
<dbReference type="GO" id="GO:0005509">
    <property type="term" value="F:calcium ion binding"/>
    <property type="evidence" value="ECO:0007669"/>
    <property type="project" value="InterPro"/>
</dbReference>
<dbReference type="SUPFAM" id="SSF57184">
    <property type="entry name" value="Growth factor receptor domain"/>
    <property type="match status" value="2"/>
</dbReference>
<evidence type="ECO:0000259" key="35">
    <source>
        <dbReference type="PROSITE" id="PS50853"/>
    </source>
</evidence>
<keyword evidence="21 29" id="KW-0807">Transducer</keyword>
<feature type="repeat" description="LDL-receptor class B" evidence="28">
    <location>
        <begin position="1206"/>
        <end position="1247"/>
    </location>
</feature>
<evidence type="ECO:0000256" key="4">
    <source>
        <dbReference type="ARBA" id="ARBA00022536"/>
    </source>
</evidence>
<evidence type="ECO:0000256" key="18">
    <source>
        <dbReference type="ARBA" id="ARBA00023157"/>
    </source>
</evidence>
<dbReference type="eggNOG" id="KOG3510">
    <property type="taxonomic scope" value="Eukaryota"/>
</dbReference>
<dbReference type="PROSITE" id="PS00010">
    <property type="entry name" value="ASX_HYDROXYL"/>
    <property type="match status" value="3"/>
</dbReference>
<evidence type="ECO:0000256" key="3">
    <source>
        <dbReference type="ARBA" id="ARBA00004279"/>
    </source>
</evidence>
<keyword evidence="14 31" id="KW-1133">Transmembrane helix</keyword>
<dbReference type="PROSITE" id="PS01187">
    <property type="entry name" value="EGF_CA"/>
    <property type="match status" value="3"/>
</dbReference>
<evidence type="ECO:0000259" key="33">
    <source>
        <dbReference type="PROSITE" id="PS50262"/>
    </source>
</evidence>
<evidence type="ECO:0000259" key="34">
    <source>
        <dbReference type="PROSITE" id="PS50835"/>
    </source>
</evidence>
<dbReference type="InterPro" id="IPR000742">
    <property type="entry name" value="EGF"/>
</dbReference>
<evidence type="ECO:0000256" key="21">
    <source>
        <dbReference type="ARBA" id="ARBA00023224"/>
    </source>
</evidence>
<evidence type="ECO:0000313" key="36">
    <source>
        <dbReference type="EMBL" id="EMP40797.1"/>
    </source>
</evidence>
<dbReference type="eggNOG" id="KOG0619">
    <property type="taxonomic scope" value="Eukaryota"/>
</dbReference>
<dbReference type="FunFam" id="2.10.25.10:FF:000010">
    <property type="entry name" value="Pro-epidermal growth factor"/>
    <property type="match status" value="1"/>
</dbReference>
<feature type="region of interest" description="Disordered" evidence="30">
    <location>
        <begin position="14"/>
        <end position="36"/>
    </location>
</feature>
<keyword evidence="15" id="KW-0157">Chromophore</keyword>
<dbReference type="InterPro" id="IPR050778">
    <property type="entry name" value="Cueball_EGF_LRP_Nidogen"/>
</dbReference>
<keyword evidence="20" id="KW-0325">Glycoprotein</keyword>
<dbReference type="SUPFAM" id="SSF63825">
    <property type="entry name" value="YWTD domain"/>
    <property type="match status" value="2"/>
</dbReference>
<feature type="transmembrane region" description="Helical" evidence="31">
    <location>
        <begin position="403"/>
        <end position="425"/>
    </location>
</feature>
<dbReference type="InterPro" id="IPR018097">
    <property type="entry name" value="EGF_Ca-bd_CS"/>
</dbReference>
<evidence type="ECO:0000256" key="14">
    <source>
        <dbReference type="ARBA" id="ARBA00022989"/>
    </source>
</evidence>
<evidence type="ECO:0000256" key="12">
    <source>
        <dbReference type="ARBA" id="ARBA00022902"/>
    </source>
</evidence>
<feature type="repeat" description="LDL-receptor class B" evidence="28">
    <location>
        <begin position="1716"/>
        <end position="1758"/>
    </location>
</feature>
<dbReference type="GO" id="GO:0030425">
    <property type="term" value="C:dendrite"/>
    <property type="evidence" value="ECO:0007669"/>
    <property type="project" value="UniProtKB-SubCell"/>
</dbReference>
<keyword evidence="7" id="KW-0433">Leucine-rich repeat</keyword>
<keyword evidence="10" id="KW-0677">Repeat</keyword>
<evidence type="ECO:0000256" key="31">
    <source>
        <dbReference type="SAM" id="Phobius"/>
    </source>
</evidence>
<keyword evidence="22" id="KW-0966">Cell projection</keyword>
<dbReference type="InterPro" id="IPR027430">
    <property type="entry name" value="Retinal_BS"/>
</dbReference>
<feature type="transmembrane region" description="Helical" evidence="31">
    <location>
        <begin position="976"/>
        <end position="997"/>
    </location>
</feature>
<reference evidence="37" key="1">
    <citation type="journal article" date="2013" name="Nat. Genet.">
        <title>The draft genomes of soft-shell turtle and green sea turtle yield insights into the development and evolution of the turtle-specific body plan.</title>
        <authorList>
            <person name="Wang Z."/>
            <person name="Pascual-Anaya J."/>
            <person name="Zadissa A."/>
            <person name="Li W."/>
            <person name="Niimura Y."/>
            <person name="Huang Z."/>
            <person name="Li C."/>
            <person name="White S."/>
            <person name="Xiong Z."/>
            <person name="Fang D."/>
            <person name="Wang B."/>
            <person name="Ming Y."/>
            <person name="Chen Y."/>
            <person name="Zheng Y."/>
            <person name="Kuraku S."/>
            <person name="Pignatelli M."/>
            <person name="Herrero J."/>
            <person name="Beal K."/>
            <person name="Nozawa M."/>
            <person name="Li Q."/>
            <person name="Wang J."/>
            <person name="Zhang H."/>
            <person name="Yu L."/>
            <person name="Shigenobu S."/>
            <person name="Wang J."/>
            <person name="Liu J."/>
            <person name="Flicek P."/>
            <person name="Searle S."/>
            <person name="Wang J."/>
            <person name="Kuratani S."/>
            <person name="Yin Y."/>
            <person name="Aken B."/>
            <person name="Zhang G."/>
            <person name="Irie N."/>
        </authorList>
    </citation>
    <scope>NUCLEOTIDE SEQUENCE [LARGE SCALE GENOMIC DNA]</scope>
</reference>
<dbReference type="GO" id="GO:0008284">
    <property type="term" value="P:positive regulation of cell population proliferation"/>
    <property type="evidence" value="ECO:0007669"/>
    <property type="project" value="TreeGrafter"/>
</dbReference>
<evidence type="ECO:0000256" key="2">
    <source>
        <dbReference type="ARBA" id="ARBA00004141"/>
    </source>
</evidence>
<dbReference type="SUPFAM" id="SSF52058">
    <property type="entry name" value="L domain-like"/>
    <property type="match status" value="1"/>
</dbReference>
<dbReference type="InterPro" id="IPR011042">
    <property type="entry name" value="6-blade_b-propeller_TolB-like"/>
</dbReference>
<dbReference type="Gene3D" id="2.120.10.30">
    <property type="entry name" value="TolB, C-terminal domain"/>
    <property type="match status" value="2"/>
</dbReference>
<dbReference type="Pfam" id="PF00008">
    <property type="entry name" value="EGF"/>
    <property type="match status" value="1"/>
</dbReference>
<evidence type="ECO:0000256" key="24">
    <source>
        <dbReference type="ARBA" id="ARBA00023319"/>
    </source>
</evidence>
<comment type="caution">
    <text evidence="27">Lacks conserved residue(s) required for the propagation of feature annotation.</text>
</comment>
<dbReference type="PROSITE" id="PS00238">
    <property type="entry name" value="OPSIN"/>
    <property type="match status" value="1"/>
</dbReference>
<dbReference type="Pfam" id="PF14670">
    <property type="entry name" value="FXa_inhibition"/>
    <property type="match status" value="1"/>
</dbReference>
<dbReference type="FunFam" id="2.60.40.10:FF:001368">
    <property type="entry name" value="Leucine rich repeat, Ig-like and transmembrane domains 3"/>
    <property type="match status" value="1"/>
</dbReference>
<dbReference type="Pfam" id="PF13927">
    <property type="entry name" value="Ig_3"/>
    <property type="match status" value="1"/>
</dbReference>
<dbReference type="Gene3D" id="1.20.1070.10">
    <property type="entry name" value="Rhodopsin 7-helix transmembrane proteins"/>
    <property type="match status" value="1"/>
</dbReference>
<keyword evidence="17 31" id="KW-0472">Membrane</keyword>
<dbReference type="PANTHER" id="PTHR46513:SF5">
    <property type="entry name" value="PRO-EPIDERMAL GROWTH FACTOR"/>
    <property type="match status" value="1"/>
</dbReference>
<dbReference type="FunFam" id="2.10.25.10:FF:000362">
    <property type="entry name" value="Pro-epidermal growth factor"/>
    <property type="match status" value="1"/>
</dbReference>
<dbReference type="InterPro" id="IPR007504">
    <property type="entry name" value="H/ACA_rnp_Gar1/Naf1"/>
</dbReference>
<dbReference type="Gene3D" id="2.10.25.10">
    <property type="entry name" value="Laminin"/>
    <property type="match status" value="5"/>
</dbReference>
<dbReference type="Pfam" id="PF00001">
    <property type="entry name" value="7tm_1"/>
    <property type="match status" value="1"/>
</dbReference>
<evidence type="ECO:0000256" key="22">
    <source>
        <dbReference type="ARBA" id="ARBA00023273"/>
    </source>
</evidence>
<dbReference type="InterPro" id="IPR038664">
    <property type="entry name" value="Gar1/Naf1_Cbf5-bd_sf"/>
</dbReference>
<feature type="domain" description="EGF-like" evidence="32">
    <location>
        <begin position="2048"/>
        <end position="2089"/>
    </location>
</feature>
<proteinExistence type="inferred from homology"/>